<proteinExistence type="predicted"/>
<dbReference type="PANTHER" id="PTHR43685:SF2">
    <property type="entry name" value="GLYCOSYLTRANSFERASE 2-LIKE DOMAIN-CONTAINING PROTEIN"/>
    <property type="match status" value="1"/>
</dbReference>
<evidence type="ECO:0000259" key="2">
    <source>
        <dbReference type="PROSITE" id="PS51677"/>
    </source>
</evidence>
<dbReference type="Gene3D" id="3.20.20.370">
    <property type="entry name" value="Glycoside hydrolase/deacetylase"/>
    <property type="match status" value="1"/>
</dbReference>
<evidence type="ECO:0000313" key="3">
    <source>
        <dbReference type="EMBL" id="AAZ47149.1"/>
    </source>
</evidence>
<dbReference type="InterPro" id="IPR002509">
    <property type="entry name" value="NODB_dom"/>
</dbReference>
<dbReference type="HOGENOM" id="CLU_408674_0_0_4"/>
<dbReference type="InterPro" id="IPR001173">
    <property type="entry name" value="Glyco_trans_2-like"/>
</dbReference>
<dbReference type="PROSITE" id="PS51677">
    <property type="entry name" value="NODB"/>
    <property type="match status" value="1"/>
</dbReference>
<dbReference type="Pfam" id="PF00535">
    <property type="entry name" value="Glycos_transf_2"/>
    <property type="match status" value="1"/>
</dbReference>
<sequence length="672" mass="74347">MFLKQAFQLASPGGSKAHLSILIFHRVLPVPDPLFPDEPDVARFEQIARWLKEWFNVLPLNEAVLRLQRCNLPPRAAAITFDDGYADNLTCAHPILRKHGLPATFFIATGFLDGGRMWNDTIIESVRGAALPEIDGAFLGLGALPLNSIADKRSALAKIIPAVKHLPVEQRSEAVARITEYCQATLPNDLMLSTQQLQQLRAEGAGIGAHTVSHPILAKLDEIVAKREIADSRDHLEGILGERVGLFAYPNGRLGTDYSPAHASIVKSLGFDAAVATNWGTCSKASDIFQLPRFTPWDARRWRFGLRLLMNIRQHDAALTTGASATEQGSHTFGVGSAPRPAQEAPAAKNQQDHPSDALPMISVVIPCYNAERWLGATLRSVLAQDWPRLEIIVVDDGSSDRSAELVRTQFPGVTLVQQKNSGVAVARNNGIANAKGDWIAFVDADDIWLPGKLHAQWQAFTLQPGGRMAYTAWHVWPCTNPEPEAALLKDLAQRSTDASLWDGPTGWIYPDLLEDCCVWTSTVLMHRSLFDEIGIFDEKLRIGEDYDLWLRASQVTPIVRIPKPLALYRMHPDSITKKAPDTNYQALVIVRAIDQWGYNSPDGQHAAKRKVDLALARTWRDFAGAHLAVGNLERARHGSLMSLRSDWRQLRGWKLACRSILRSLSQNAPSK</sequence>
<dbReference type="GO" id="GO:0005975">
    <property type="term" value="P:carbohydrate metabolic process"/>
    <property type="evidence" value="ECO:0007669"/>
    <property type="project" value="InterPro"/>
</dbReference>
<dbReference type="eggNOG" id="COG1216">
    <property type="taxonomic scope" value="Bacteria"/>
</dbReference>
<dbReference type="InterPro" id="IPR011330">
    <property type="entry name" value="Glyco_hydro/deAcase_b/a-brl"/>
</dbReference>
<accession>Q47DD2</accession>
<reference evidence="3" key="1">
    <citation type="submission" date="2005-08" db="EMBL/GenBank/DDBJ databases">
        <title>Complete sequence of Dechloromonas aromatica RCB.</title>
        <authorList>
            <person name="Salinero K.K."/>
            <person name="Copeland A."/>
            <person name="Lucas S."/>
            <person name="Lapidus A."/>
            <person name="Barry K."/>
            <person name="Detter J.C."/>
            <person name="Glavina T."/>
            <person name="Hammon N."/>
            <person name="Israni S."/>
            <person name="Pitluck S."/>
            <person name="Di Bartolo G."/>
            <person name="Trong S."/>
            <person name="Schmutz J."/>
            <person name="Larimer F."/>
            <person name="Land M."/>
            <person name="Ivanova N."/>
            <person name="Richardson P."/>
        </authorList>
    </citation>
    <scope>NUCLEOTIDE SEQUENCE</scope>
    <source>
        <strain evidence="3">RCB</strain>
    </source>
</reference>
<dbReference type="KEGG" id="dar:Daro_2413"/>
<feature type="compositionally biased region" description="Polar residues" evidence="1">
    <location>
        <begin position="321"/>
        <end position="331"/>
    </location>
</feature>
<name>Q47DD2_DECAR</name>
<dbReference type="eggNOG" id="COG0726">
    <property type="taxonomic scope" value="Bacteria"/>
</dbReference>
<dbReference type="PANTHER" id="PTHR43685">
    <property type="entry name" value="GLYCOSYLTRANSFERASE"/>
    <property type="match status" value="1"/>
</dbReference>
<dbReference type="CAZy" id="GT2">
    <property type="family name" value="Glycosyltransferase Family 2"/>
</dbReference>
<feature type="region of interest" description="Disordered" evidence="1">
    <location>
        <begin position="321"/>
        <end position="354"/>
    </location>
</feature>
<dbReference type="CDD" id="cd10918">
    <property type="entry name" value="CE4_NodB_like_5s_6s"/>
    <property type="match status" value="1"/>
</dbReference>
<dbReference type="GO" id="GO:0016740">
    <property type="term" value="F:transferase activity"/>
    <property type="evidence" value="ECO:0007669"/>
    <property type="project" value="UniProtKB-KW"/>
</dbReference>
<dbReference type="AlphaFoldDB" id="Q47DD2"/>
<dbReference type="EMBL" id="CP000089">
    <property type="protein sequence ID" value="AAZ47149.1"/>
    <property type="molecule type" value="Genomic_DNA"/>
</dbReference>
<organism evidence="3">
    <name type="scientific">Dechloromonas aromatica (strain RCB)</name>
    <dbReference type="NCBI Taxonomy" id="159087"/>
    <lineage>
        <taxon>Bacteria</taxon>
        <taxon>Pseudomonadati</taxon>
        <taxon>Pseudomonadota</taxon>
        <taxon>Betaproteobacteria</taxon>
        <taxon>Rhodocyclales</taxon>
        <taxon>Azonexaceae</taxon>
        <taxon>Dechloromonas</taxon>
    </lineage>
</organism>
<feature type="domain" description="NodB homology" evidence="2">
    <location>
        <begin position="75"/>
        <end position="365"/>
    </location>
</feature>
<dbReference type="GO" id="GO:0016810">
    <property type="term" value="F:hydrolase activity, acting on carbon-nitrogen (but not peptide) bonds"/>
    <property type="evidence" value="ECO:0007669"/>
    <property type="project" value="InterPro"/>
</dbReference>
<dbReference type="InterPro" id="IPR050834">
    <property type="entry name" value="Glycosyltransf_2"/>
</dbReference>
<protein>
    <submittedName>
        <fullName evidence="3">Glycosyl transferase, family 2:Polysaccharide deacetylase</fullName>
    </submittedName>
</protein>
<dbReference type="SUPFAM" id="SSF88713">
    <property type="entry name" value="Glycoside hydrolase/deacetylase"/>
    <property type="match status" value="1"/>
</dbReference>
<dbReference type="Pfam" id="PF01522">
    <property type="entry name" value="Polysacc_deac_1"/>
    <property type="match status" value="2"/>
</dbReference>
<evidence type="ECO:0000256" key="1">
    <source>
        <dbReference type="SAM" id="MobiDB-lite"/>
    </source>
</evidence>
<dbReference type="InterPro" id="IPR029044">
    <property type="entry name" value="Nucleotide-diphossugar_trans"/>
</dbReference>
<dbReference type="STRING" id="159087.Daro_2413"/>
<gene>
    <name evidence="3" type="ordered locus">Daro_2413</name>
</gene>
<dbReference type="SUPFAM" id="SSF53448">
    <property type="entry name" value="Nucleotide-diphospho-sugar transferases"/>
    <property type="match status" value="1"/>
</dbReference>
<dbReference type="Gene3D" id="3.90.550.10">
    <property type="entry name" value="Spore Coat Polysaccharide Biosynthesis Protein SpsA, Chain A"/>
    <property type="match status" value="1"/>
</dbReference>
<keyword evidence="3" id="KW-0808">Transferase</keyword>